<dbReference type="PANTHER" id="PTHR12147:SF22">
    <property type="entry name" value="ENDOPLASMIC RETICULUM METALLOPEPTIDASE 1"/>
    <property type="match status" value="1"/>
</dbReference>
<dbReference type="OrthoDB" id="76293at2759"/>
<evidence type="ECO:0000256" key="8">
    <source>
        <dbReference type="ARBA" id="ARBA00022824"/>
    </source>
</evidence>
<dbReference type="GO" id="GO:0046872">
    <property type="term" value="F:metal ion binding"/>
    <property type="evidence" value="ECO:0007669"/>
    <property type="project" value="UniProtKB-KW"/>
</dbReference>
<dbReference type="PANTHER" id="PTHR12147">
    <property type="entry name" value="METALLOPEPTIDASE M28 FAMILY MEMBER"/>
    <property type="match status" value="1"/>
</dbReference>
<evidence type="ECO:0000256" key="5">
    <source>
        <dbReference type="ARBA" id="ARBA00022692"/>
    </source>
</evidence>
<accession>A0A8K0KSU2</accession>
<evidence type="ECO:0000256" key="2">
    <source>
        <dbReference type="ARBA" id="ARBA00004477"/>
    </source>
</evidence>
<evidence type="ECO:0000256" key="12">
    <source>
        <dbReference type="ARBA" id="ARBA00023136"/>
    </source>
</evidence>
<feature type="transmembrane region" description="Helical" evidence="15">
    <location>
        <begin position="374"/>
        <end position="397"/>
    </location>
</feature>
<dbReference type="Gene3D" id="3.40.630.10">
    <property type="entry name" value="Zn peptidases"/>
    <property type="match status" value="1"/>
</dbReference>
<dbReference type="Proteomes" id="UP000792457">
    <property type="component" value="Unassembled WGS sequence"/>
</dbReference>
<evidence type="ECO:0000256" key="3">
    <source>
        <dbReference type="ARBA" id="ARBA00010918"/>
    </source>
</evidence>
<evidence type="ECO:0000256" key="15">
    <source>
        <dbReference type="SAM" id="Phobius"/>
    </source>
</evidence>
<evidence type="ECO:0000256" key="9">
    <source>
        <dbReference type="ARBA" id="ARBA00022833"/>
    </source>
</evidence>
<protein>
    <recommendedName>
        <fullName evidence="14">FXNA-like protease</fullName>
    </recommendedName>
</protein>
<feature type="non-terminal residue" evidence="19">
    <location>
        <position position="512"/>
    </location>
</feature>
<evidence type="ECO:0000256" key="11">
    <source>
        <dbReference type="ARBA" id="ARBA00023049"/>
    </source>
</evidence>
<evidence type="ECO:0000313" key="20">
    <source>
        <dbReference type="Proteomes" id="UP000792457"/>
    </source>
</evidence>
<dbReference type="GO" id="GO:0005789">
    <property type="term" value="C:endoplasmic reticulum membrane"/>
    <property type="evidence" value="ECO:0007669"/>
    <property type="project" value="UniProtKB-SubCell"/>
</dbReference>
<dbReference type="Pfam" id="PF04389">
    <property type="entry name" value="Peptidase_M28"/>
    <property type="match status" value="1"/>
</dbReference>
<keyword evidence="12 15" id="KW-0472">Membrane</keyword>
<evidence type="ECO:0000256" key="14">
    <source>
        <dbReference type="ARBA" id="ARBA00078796"/>
    </source>
</evidence>
<dbReference type="Pfam" id="PF22249">
    <property type="entry name" value="ERMP1-TM"/>
    <property type="match status" value="1"/>
</dbReference>
<keyword evidence="8" id="KW-0256">Endoplasmic reticulum</keyword>
<feature type="domain" description="Endoplasmic reticulum metallopeptidase 1/1-A TM" evidence="18">
    <location>
        <begin position="204"/>
        <end position="420"/>
    </location>
</feature>
<dbReference type="InterPro" id="IPR045175">
    <property type="entry name" value="M28_fam"/>
</dbReference>
<feature type="transmembrane region" description="Helical" evidence="15">
    <location>
        <begin position="276"/>
        <end position="296"/>
    </location>
</feature>
<feature type="transmembrane region" description="Helical" evidence="15">
    <location>
        <begin position="302"/>
        <end position="319"/>
    </location>
</feature>
<keyword evidence="4" id="KW-0645">Protease</keyword>
<keyword evidence="9" id="KW-0862">Zinc</keyword>
<feature type="non-terminal residue" evidence="19">
    <location>
        <position position="1"/>
    </location>
</feature>
<dbReference type="GO" id="GO:0008235">
    <property type="term" value="F:metalloexopeptidase activity"/>
    <property type="evidence" value="ECO:0007669"/>
    <property type="project" value="InterPro"/>
</dbReference>
<reference evidence="19" key="2">
    <citation type="submission" date="2017-10" db="EMBL/GenBank/DDBJ databases">
        <title>Ladona fulva Genome sequencing and assembly.</title>
        <authorList>
            <person name="Murali S."/>
            <person name="Richards S."/>
            <person name="Bandaranaike D."/>
            <person name="Bellair M."/>
            <person name="Blankenburg K."/>
            <person name="Chao H."/>
            <person name="Dinh H."/>
            <person name="Doddapaneni H."/>
            <person name="Dugan-Rocha S."/>
            <person name="Elkadiri S."/>
            <person name="Gnanaolivu R."/>
            <person name="Hernandez B."/>
            <person name="Skinner E."/>
            <person name="Javaid M."/>
            <person name="Lee S."/>
            <person name="Li M."/>
            <person name="Ming W."/>
            <person name="Munidasa M."/>
            <person name="Muniz J."/>
            <person name="Nguyen L."/>
            <person name="Hughes D."/>
            <person name="Osuji N."/>
            <person name="Pu L.-L."/>
            <person name="Puazo M."/>
            <person name="Qu C."/>
            <person name="Quiroz J."/>
            <person name="Raj R."/>
            <person name="Weissenberger G."/>
            <person name="Xin Y."/>
            <person name="Zou X."/>
            <person name="Han Y."/>
            <person name="Worley K."/>
            <person name="Muzny D."/>
            <person name="Gibbs R."/>
        </authorList>
    </citation>
    <scope>NUCLEOTIDE SEQUENCE</scope>
    <source>
        <strain evidence="19">Sampled in the wild</strain>
    </source>
</reference>
<feature type="domain" description="Endoplasmic reticulum metallopeptidase 1-like C-terminal" evidence="17">
    <location>
        <begin position="435"/>
        <end position="512"/>
    </location>
</feature>
<keyword evidence="5 15" id="KW-0812">Transmembrane</keyword>
<keyword evidence="13" id="KW-0325">Glycoprotein</keyword>
<dbReference type="InterPro" id="IPR053973">
    <property type="entry name" value="ERMP1-like_C"/>
</dbReference>
<dbReference type="EMBL" id="KZ309198">
    <property type="protein sequence ID" value="KAG8237643.1"/>
    <property type="molecule type" value="Genomic_DNA"/>
</dbReference>
<reference evidence="19" key="1">
    <citation type="submission" date="2013-04" db="EMBL/GenBank/DDBJ databases">
        <authorList>
            <person name="Qu J."/>
            <person name="Murali S.C."/>
            <person name="Bandaranaike D."/>
            <person name="Bellair M."/>
            <person name="Blankenburg K."/>
            <person name="Chao H."/>
            <person name="Dinh H."/>
            <person name="Doddapaneni H."/>
            <person name="Downs B."/>
            <person name="Dugan-Rocha S."/>
            <person name="Elkadiri S."/>
            <person name="Gnanaolivu R.D."/>
            <person name="Hernandez B."/>
            <person name="Javaid M."/>
            <person name="Jayaseelan J.C."/>
            <person name="Lee S."/>
            <person name="Li M."/>
            <person name="Ming W."/>
            <person name="Munidasa M."/>
            <person name="Muniz J."/>
            <person name="Nguyen L."/>
            <person name="Ongeri F."/>
            <person name="Osuji N."/>
            <person name="Pu L.-L."/>
            <person name="Puazo M."/>
            <person name="Qu C."/>
            <person name="Quiroz J."/>
            <person name="Raj R."/>
            <person name="Weissenberger G."/>
            <person name="Xin Y."/>
            <person name="Zou X."/>
            <person name="Han Y."/>
            <person name="Richards S."/>
            <person name="Worley K."/>
            <person name="Muzny D."/>
            <person name="Gibbs R."/>
        </authorList>
    </citation>
    <scope>NUCLEOTIDE SEQUENCE</scope>
    <source>
        <strain evidence="19">Sampled in the wild</strain>
    </source>
</reference>
<evidence type="ECO:0000259" key="17">
    <source>
        <dbReference type="Pfam" id="PF22248"/>
    </source>
</evidence>
<comment type="cofactor">
    <cofactor evidence="1">
        <name>Zn(2+)</name>
        <dbReference type="ChEBI" id="CHEBI:29105"/>
    </cofactor>
</comment>
<feature type="transmembrane region" description="Helical" evidence="15">
    <location>
        <begin position="404"/>
        <end position="426"/>
    </location>
</feature>
<evidence type="ECO:0000256" key="1">
    <source>
        <dbReference type="ARBA" id="ARBA00001947"/>
    </source>
</evidence>
<sequence length="512" mass="56316">ASHGFITQHRWAKEIGAFVNLEACGAGGREILFQAGPGQPWILAAYAESVPHPYASSLAQEIFQSGIIPGDTDFRIFRDFGNISGLDFAWSSNGYVYHTSLDSAVQVPAGTLQRTGENILALVRHLTSSHELARTKEIDSLRPGQPVYFDVLGAGVARWPMIAGDAISFSSIVAATLSVVCYGLASSRAQGIAFRLSVRQLGMCILTQMGACLIALLVAATVAATLSFFERTMSWFARPVWIGLLYVVPTLLSHLILVLGVSKFQKHALGSVWNVFWKYFDAAILIWSTLLAVTIVFRLRSGYVICTWVFFPAIVSYLLRGSAVLKGFKDLRWLLVYLVGLVPPFTLTTYLVLGVLSLFVPIMGRIGSGTNPDAIVAILSAIPYSLIFMYLAPLVLLVRRPSMVLVILGTSFLAAFAFVCFTPLGFPYSGDPRAPAPQRIMIIHTDRTFHDLEGNVRKHESGYWLVDMDHNSPRALQKTHPNLLENARPVEDECSSELYCGMPYLMPVLTFI</sequence>
<evidence type="ECO:0000256" key="10">
    <source>
        <dbReference type="ARBA" id="ARBA00022989"/>
    </source>
</evidence>
<comment type="subcellular location">
    <subcellularLocation>
        <location evidence="2">Endoplasmic reticulum membrane</location>
        <topology evidence="2">Multi-pass membrane protein</topology>
    </subcellularLocation>
</comment>
<comment type="similarity">
    <text evidence="3">Belongs to the peptidase M28 family.</text>
</comment>
<proteinExistence type="inferred from homology"/>
<dbReference type="FunFam" id="3.40.630.10:FF:000008">
    <property type="entry name" value="Endoplasmic reticulum metallopeptidase 1"/>
    <property type="match status" value="1"/>
</dbReference>
<organism evidence="19 20">
    <name type="scientific">Ladona fulva</name>
    <name type="common">Scarce chaser dragonfly</name>
    <name type="synonym">Libellula fulva</name>
    <dbReference type="NCBI Taxonomy" id="123851"/>
    <lineage>
        <taxon>Eukaryota</taxon>
        <taxon>Metazoa</taxon>
        <taxon>Ecdysozoa</taxon>
        <taxon>Arthropoda</taxon>
        <taxon>Hexapoda</taxon>
        <taxon>Insecta</taxon>
        <taxon>Pterygota</taxon>
        <taxon>Palaeoptera</taxon>
        <taxon>Odonata</taxon>
        <taxon>Epiprocta</taxon>
        <taxon>Anisoptera</taxon>
        <taxon>Libelluloidea</taxon>
        <taxon>Libellulidae</taxon>
        <taxon>Ladona</taxon>
    </lineage>
</organism>
<feature type="transmembrane region" description="Helical" evidence="15">
    <location>
        <begin position="331"/>
        <end position="362"/>
    </location>
</feature>
<dbReference type="GO" id="GO:0006508">
    <property type="term" value="P:proteolysis"/>
    <property type="evidence" value="ECO:0007669"/>
    <property type="project" value="UniProtKB-KW"/>
</dbReference>
<evidence type="ECO:0000256" key="4">
    <source>
        <dbReference type="ARBA" id="ARBA00022670"/>
    </source>
</evidence>
<name>A0A8K0KSU2_LADFU</name>
<evidence type="ECO:0000313" key="19">
    <source>
        <dbReference type="EMBL" id="KAG8237643.1"/>
    </source>
</evidence>
<feature type="transmembrane region" description="Helical" evidence="15">
    <location>
        <begin position="166"/>
        <end position="185"/>
    </location>
</feature>
<keyword evidence="20" id="KW-1185">Reference proteome</keyword>
<evidence type="ECO:0000256" key="7">
    <source>
        <dbReference type="ARBA" id="ARBA00022801"/>
    </source>
</evidence>
<dbReference type="InterPro" id="IPR007484">
    <property type="entry name" value="Peptidase_M28"/>
</dbReference>
<evidence type="ECO:0000256" key="13">
    <source>
        <dbReference type="ARBA" id="ARBA00023180"/>
    </source>
</evidence>
<keyword evidence="11" id="KW-0482">Metalloprotease</keyword>
<dbReference type="SUPFAM" id="SSF53187">
    <property type="entry name" value="Zn-dependent exopeptidases"/>
    <property type="match status" value="1"/>
</dbReference>
<dbReference type="Pfam" id="PF22248">
    <property type="entry name" value="ERMP1_C"/>
    <property type="match status" value="1"/>
</dbReference>
<comment type="caution">
    <text evidence="19">The sequence shown here is derived from an EMBL/GenBank/DDBJ whole genome shotgun (WGS) entry which is preliminary data.</text>
</comment>
<feature type="transmembrane region" description="Helical" evidence="15">
    <location>
        <begin position="205"/>
        <end position="229"/>
    </location>
</feature>
<feature type="transmembrane region" description="Helical" evidence="15">
    <location>
        <begin position="241"/>
        <end position="264"/>
    </location>
</feature>
<evidence type="ECO:0000259" key="18">
    <source>
        <dbReference type="Pfam" id="PF22249"/>
    </source>
</evidence>
<keyword evidence="10 15" id="KW-1133">Transmembrane helix</keyword>
<evidence type="ECO:0000259" key="16">
    <source>
        <dbReference type="Pfam" id="PF04389"/>
    </source>
</evidence>
<dbReference type="InterPro" id="IPR053974">
    <property type="entry name" value="ERMP1_1-A_TM"/>
</dbReference>
<gene>
    <name evidence="19" type="ORF">J437_LFUL013621</name>
</gene>
<keyword evidence="6" id="KW-0479">Metal-binding</keyword>
<evidence type="ECO:0000256" key="6">
    <source>
        <dbReference type="ARBA" id="ARBA00022723"/>
    </source>
</evidence>
<feature type="domain" description="Peptidase M28" evidence="16">
    <location>
        <begin position="2"/>
        <end position="123"/>
    </location>
</feature>
<dbReference type="AlphaFoldDB" id="A0A8K0KSU2"/>
<keyword evidence="7" id="KW-0378">Hydrolase</keyword>